<reference evidence="2" key="1">
    <citation type="submission" date="2022-06" db="EMBL/GenBank/DDBJ databases">
        <title>Diverse halophilic archaea isolated from saline environments.</title>
        <authorList>
            <person name="Cui H.-L."/>
        </authorList>
    </citation>
    <scope>NUCLEOTIDE SEQUENCE</scope>
    <source>
        <strain evidence="2">WLHS1</strain>
    </source>
</reference>
<accession>A0A9E7SU97</accession>
<evidence type="ECO:0000313" key="2">
    <source>
        <dbReference type="EMBL" id="UTF53275.1"/>
    </source>
</evidence>
<dbReference type="EMBL" id="CP100355">
    <property type="protein sequence ID" value="UTF53275.1"/>
    <property type="molecule type" value="Genomic_DNA"/>
</dbReference>
<keyword evidence="3" id="KW-1185">Reference proteome</keyword>
<dbReference type="RefSeq" id="WP_254157591.1">
    <property type="nucleotide sequence ID" value="NZ_CP100355.1"/>
</dbReference>
<gene>
    <name evidence="2" type="ORF">NGM29_16105</name>
</gene>
<proteinExistence type="predicted"/>
<dbReference type="InterPro" id="IPR055970">
    <property type="entry name" value="DUF7548"/>
</dbReference>
<evidence type="ECO:0000256" key="1">
    <source>
        <dbReference type="SAM" id="Phobius"/>
    </source>
</evidence>
<evidence type="ECO:0000313" key="3">
    <source>
        <dbReference type="Proteomes" id="UP001056855"/>
    </source>
</evidence>
<feature type="transmembrane region" description="Helical" evidence="1">
    <location>
        <begin position="73"/>
        <end position="94"/>
    </location>
</feature>
<keyword evidence="1" id="KW-0812">Transmembrane</keyword>
<protein>
    <submittedName>
        <fullName evidence="2">Uncharacterized protein</fullName>
    </submittedName>
</protein>
<feature type="transmembrane region" description="Helical" evidence="1">
    <location>
        <begin position="39"/>
        <end position="61"/>
    </location>
</feature>
<name>A0A9E7SU97_9EURY</name>
<keyword evidence="1" id="KW-1133">Transmembrane helix</keyword>
<organism evidence="2 3">
    <name type="scientific">Natronosalvus rutilus</name>
    <dbReference type="NCBI Taxonomy" id="2953753"/>
    <lineage>
        <taxon>Archaea</taxon>
        <taxon>Methanobacteriati</taxon>
        <taxon>Methanobacteriota</taxon>
        <taxon>Stenosarchaea group</taxon>
        <taxon>Halobacteria</taxon>
        <taxon>Halobacteriales</taxon>
        <taxon>Natrialbaceae</taxon>
        <taxon>Natronosalvus</taxon>
    </lineage>
</organism>
<dbReference type="KEGG" id="sawl:NGM29_16105"/>
<dbReference type="AlphaFoldDB" id="A0A9E7SU97"/>
<dbReference type="GeneID" id="73291601"/>
<dbReference type="Proteomes" id="UP001056855">
    <property type="component" value="Chromosome"/>
</dbReference>
<keyword evidence="1" id="KW-0472">Membrane</keyword>
<dbReference type="Pfam" id="PF24416">
    <property type="entry name" value="DUF7548"/>
    <property type="match status" value="1"/>
</dbReference>
<feature type="transmembrane region" description="Helical" evidence="1">
    <location>
        <begin position="114"/>
        <end position="132"/>
    </location>
</feature>
<sequence>MYPHQRPPTLGVVAALAYVLAALAPYVLLEVDTSVLEVYYAAGIAGPNLLSLFALVAVVLFAAGRQARTEPDLVAGVTLVLGLVLLAVTALWAVSVPESVAFEAGADWFVYHRWLTTAISAVIPAAAVWYAWTLDLV</sequence>